<comment type="caution">
    <text evidence="4">The sequence shown here is derived from an EMBL/GenBank/DDBJ whole genome shotgun (WGS) entry which is preliminary data.</text>
</comment>
<dbReference type="SUPFAM" id="SSF53383">
    <property type="entry name" value="PLP-dependent transferases"/>
    <property type="match status" value="1"/>
</dbReference>
<keyword evidence="4" id="KW-0808">Transferase</keyword>
<name>A0A9D2KPW1_9FIRM</name>
<organism evidence="4 5">
    <name type="scientific">Candidatus Lachnoclostridium stercoravium</name>
    <dbReference type="NCBI Taxonomy" id="2838633"/>
    <lineage>
        <taxon>Bacteria</taxon>
        <taxon>Bacillati</taxon>
        <taxon>Bacillota</taxon>
        <taxon>Clostridia</taxon>
        <taxon>Lachnospirales</taxon>
        <taxon>Lachnospiraceae</taxon>
    </lineage>
</organism>
<proteinExistence type="predicted"/>
<dbReference type="GO" id="GO:0008483">
    <property type="term" value="F:transaminase activity"/>
    <property type="evidence" value="ECO:0007669"/>
    <property type="project" value="UniProtKB-KW"/>
</dbReference>
<evidence type="ECO:0000313" key="5">
    <source>
        <dbReference type="Proteomes" id="UP000823900"/>
    </source>
</evidence>
<dbReference type="InterPro" id="IPR015424">
    <property type="entry name" value="PyrdxlP-dep_Trfase"/>
</dbReference>
<dbReference type="Proteomes" id="UP000823900">
    <property type="component" value="Unassembled WGS sequence"/>
</dbReference>
<accession>A0A9D2KPW1</accession>
<feature type="domain" description="Aminotransferase class I/classII large" evidence="3">
    <location>
        <begin position="20"/>
        <end position="345"/>
    </location>
</feature>
<gene>
    <name evidence="4" type="ORF">IAA07_07505</name>
</gene>
<keyword evidence="4" id="KW-0032">Aminotransferase</keyword>
<dbReference type="GO" id="GO:0030170">
    <property type="term" value="F:pyridoxal phosphate binding"/>
    <property type="evidence" value="ECO:0007669"/>
    <property type="project" value="InterPro"/>
</dbReference>
<dbReference type="PANTHER" id="PTHR42885:SF1">
    <property type="entry name" value="THREONINE-PHOSPHATE DECARBOXYLASE"/>
    <property type="match status" value="1"/>
</dbReference>
<dbReference type="Gene3D" id="3.90.1150.10">
    <property type="entry name" value="Aspartate Aminotransferase, domain 1"/>
    <property type="match status" value="1"/>
</dbReference>
<dbReference type="InterPro" id="IPR015421">
    <property type="entry name" value="PyrdxlP-dep_Trfase_major"/>
</dbReference>
<evidence type="ECO:0000256" key="2">
    <source>
        <dbReference type="ARBA" id="ARBA00022898"/>
    </source>
</evidence>
<sequence>MREYLHGGDIYTQEIEMDYSANISPLGLPAGVKEAVVNNLDSFCVYPDSRCIKLREALAEHHQVKADHIICGNGSADLIFQLTEALKPEKALLTAPSFQEYEQALKAAGTKIRFCRLKEEQGFALDRKAWEEMLDDGIEMAFLCNPNNPTGIPILKEDVVHMAEECRKRGIFLAVDECFNEFLDEPEQYSVLKEEGEKDNVFILKAFTKLYAMAGFRLGYGICGNEDVLSAMEEKRQPWSVSGIAQAAGEAALRETAYVRQVRELAGRERKFLKHGLKQLGFQVFDSQANYIFFHVPDDGTGEDSLFYRLKKEKILIRSCGNYPGLENGYYRICVKDREKDQKLLAIMEKVRHKR</sequence>
<evidence type="ECO:0000256" key="1">
    <source>
        <dbReference type="ARBA" id="ARBA00001933"/>
    </source>
</evidence>
<dbReference type="CDD" id="cd00609">
    <property type="entry name" value="AAT_like"/>
    <property type="match status" value="1"/>
</dbReference>
<reference evidence="4" key="2">
    <citation type="submission" date="2021-04" db="EMBL/GenBank/DDBJ databases">
        <authorList>
            <person name="Gilroy R."/>
        </authorList>
    </citation>
    <scope>NUCLEOTIDE SEQUENCE</scope>
    <source>
        <strain evidence="4">CHK178-16964</strain>
    </source>
</reference>
<dbReference type="InterPro" id="IPR015422">
    <property type="entry name" value="PyrdxlP-dep_Trfase_small"/>
</dbReference>
<comment type="cofactor">
    <cofactor evidence="1">
        <name>pyridoxal 5'-phosphate</name>
        <dbReference type="ChEBI" id="CHEBI:597326"/>
    </cofactor>
</comment>
<dbReference type="EMBL" id="DWZA01000065">
    <property type="protein sequence ID" value="HJA71411.1"/>
    <property type="molecule type" value="Genomic_DNA"/>
</dbReference>
<dbReference type="AlphaFoldDB" id="A0A9D2KPW1"/>
<evidence type="ECO:0000313" key="4">
    <source>
        <dbReference type="EMBL" id="HJA71411.1"/>
    </source>
</evidence>
<reference evidence="4" key="1">
    <citation type="journal article" date="2021" name="PeerJ">
        <title>Extensive microbial diversity within the chicken gut microbiome revealed by metagenomics and culture.</title>
        <authorList>
            <person name="Gilroy R."/>
            <person name="Ravi A."/>
            <person name="Getino M."/>
            <person name="Pursley I."/>
            <person name="Horton D.L."/>
            <person name="Alikhan N.F."/>
            <person name="Baker D."/>
            <person name="Gharbi K."/>
            <person name="Hall N."/>
            <person name="Watson M."/>
            <person name="Adriaenssens E.M."/>
            <person name="Foster-Nyarko E."/>
            <person name="Jarju S."/>
            <person name="Secka A."/>
            <person name="Antonio M."/>
            <person name="Oren A."/>
            <person name="Chaudhuri R.R."/>
            <person name="La Ragione R."/>
            <person name="Hildebrand F."/>
            <person name="Pallen M.J."/>
        </authorList>
    </citation>
    <scope>NUCLEOTIDE SEQUENCE</scope>
    <source>
        <strain evidence="4">CHK178-16964</strain>
    </source>
</reference>
<dbReference type="PANTHER" id="PTHR42885">
    <property type="entry name" value="HISTIDINOL-PHOSPHATE AMINOTRANSFERASE-RELATED"/>
    <property type="match status" value="1"/>
</dbReference>
<dbReference type="Gene3D" id="3.40.640.10">
    <property type="entry name" value="Type I PLP-dependent aspartate aminotransferase-like (Major domain)"/>
    <property type="match status" value="1"/>
</dbReference>
<protein>
    <submittedName>
        <fullName evidence="4">Aminotransferase class I/II-fold pyridoxal phosphate-dependent enzyme</fullName>
    </submittedName>
</protein>
<dbReference type="Pfam" id="PF00155">
    <property type="entry name" value="Aminotran_1_2"/>
    <property type="match status" value="1"/>
</dbReference>
<keyword evidence="2" id="KW-0663">Pyridoxal phosphate</keyword>
<dbReference type="InterPro" id="IPR004839">
    <property type="entry name" value="Aminotransferase_I/II_large"/>
</dbReference>
<evidence type="ECO:0000259" key="3">
    <source>
        <dbReference type="Pfam" id="PF00155"/>
    </source>
</evidence>